<reference evidence="2" key="1">
    <citation type="journal article" date="2019" name="Int. J. Syst. Evol. Microbiol.">
        <title>The Global Catalogue of Microorganisms (GCM) 10K type strain sequencing project: providing services to taxonomists for standard genome sequencing and annotation.</title>
        <authorList>
            <consortium name="The Broad Institute Genomics Platform"/>
            <consortium name="The Broad Institute Genome Sequencing Center for Infectious Disease"/>
            <person name="Wu L."/>
            <person name="Ma J."/>
        </authorList>
    </citation>
    <scope>NUCLEOTIDE SEQUENCE [LARGE SCALE GENOMIC DNA]</scope>
    <source>
        <strain evidence="2">CGMCC 4.7682</strain>
    </source>
</reference>
<keyword evidence="2" id="KW-1185">Reference proteome</keyword>
<evidence type="ECO:0000313" key="1">
    <source>
        <dbReference type="EMBL" id="MFC3510588.1"/>
    </source>
</evidence>
<dbReference type="RefSeq" id="WP_377868672.1">
    <property type="nucleotide sequence ID" value="NZ_JBHMAY010000007.1"/>
</dbReference>
<dbReference type="EMBL" id="JBHRWI010000015">
    <property type="protein sequence ID" value="MFC3510588.1"/>
    <property type="molecule type" value="Genomic_DNA"/>
</dbReference>
<comment type="caution">
    <text evidence="1">The sequence shown here is derived from an EMBL/GenBank/DDBJ whole genome shotgun (WGS) entry which is preliminary data.</text>
</comment>
<accession>A0ABV7QB86</accession>
<sequence>MNTAGVTAATPDPSIQHLQADEWRIKQMSDKEKLISTCMFCKTLYRNPGVANKCEHWHYPIPTLKL</sequence>
<gene>
    <name evidence="1" type="ORF">ACFORO_10480</name>
</gene>
<name>A0ABV7QB86_9PSEU</name>
<proteinExistence type="predicted"/>
<dbReference type="Proteomes" id="UP001595764">
    <property type="component" value="Unassembled WGS sequence"/>
</dbReference>
<organism evidence="1 2">
    <name type="scientific">Amycolatopsis halotolerans</name>
    <dbReference type="NCBI Taxonomy" id="330083"/>
    <lineage>
        <taxon>Bacteria</taxon>
        <taxon>Bacillati</taxon>
        <taxon>Actinomycetota</taxon>
        <taxon>Actinomycetes</taxon>
        <taxon>Pseudonocardiales</taxon>
        <taxon>Pseudonocardiaceae</taxon>
        <taxon>Amycolatopsis</taxon>
    </lineage>
</organism>
<evidence type="ECO:0000313" key="2">
    <source>
        <dbReference type="Proteomes" id="UP001595764"/>
    </source>
</evidence>
<protein>
    <submittedName>
        <fullName evidence="1">Uncharacterized protein</fullName>
    </submittedName>
</protein>